<comment type="cofactor">
    <cofactor evidence="2 7 8">
        <name>Mg(2+)</name>
        <dbReference type="ChEBI" id="CHEBI:18420"/>
    </cofactor>
</comment>
<feature type="binding site" evidence="7">
    <location>
        <position position="97"/>
    </location>
    <ligand>
        <name>Mg(2+)</name>
        <dbReference type="ChEBI" id="CHEBI:18420"/>
        <label>1</label>
        <note>catalytic</note>
    </ligand>
</feature>
<dbReference type="PRINTS" id="PR00377">
    <property type="entry name" value="IMPHPHTASES"/>
</dbReference>
<gene>
    <name evidence="9" type="ORF">DFJ65_2451</name>
</gene>
<dbReference type="PROSITE" id="PS00629">
    <property type="entry name" value="IMP_1"/>
    <property type="match status" value="1"/>
</dbReference>
<accession>A0A3D9UZJ6</accession>
<dbReference type="SUPFAM" id="SSF56655">
    <property type="entry name" value="Carbohydrate phosphatase"/>
    <property type="match status" value="1"/>
</dbReference>
<evidence type="ECO:0000313" key="10">
    <source>
        <dbReference type="Proteomes" id="UP000256253"/>
    </source>
</evidence>
<evidence type="ECO:0000256" key="3">
    <source>
        <dbReference type="ARBA" id="ARBA00009759"/>
    </source>
</evidence>
<dbReference type="EMBL" id="QTUA01000001">
    <property type="protein sequence ID" value="REF31384.1"/>
    <property type="molecule type" value="Genomic_DNA"/>
</dbReference>
<dbReference type="Gene3D" id="3.40.190.80">
    <property type="match status" value="1"/>
</dbReference>
<dbReference type="Pfam" id="PF00459">
    <property type="entry name" value="Inositol_P"/>
    <property type="match status" value="1"/>
</dbReference>
<dbReference type="InterPro" id="IPR033942">
    <property type="entry name" value="IMPase"/>
</dbReference>
<dbReference type="GO" id="GO:0007165">
    <property type="term" value="P:signal transduction"/>
    <property type="evidence" value="ECO:0007669"/>
    <property type="project" value="TreeGrafter"/>
</dbReference>
<comment type="similarity">
    <text evidence="3 8">Belongs to the inositol monophosphatase superfamily.</text>
</comment>
<dbReference type="GO" id="GO:0008934">
    <property type="term" value="F:inositol monophosphate 1-phosphatase activity"/>
    <property type="evidence" value="ECO:0007669"/>
    <property type="project" value="InterPro"/>
</dbReference>
<organism evidence="9 10">
    <name type="scientific">Calidifontibacter indicus</name>
    <dbReference type="NCBI Taxonomy" id="419650"/>
    <lineage>
        <taxon>Bacteria</taxon>
        <taxon>Bacillati</taxon>
        <taxon>Actinomycetota</taxon>
        <taxon>Actinomycetes</taxon>
        <taxon>Micrococcales</taxon>
        <taxon>Dermacoccaceae</taxon>
        <taxon>Calidifontibacter</taxon>
    </lineage>
</organism>
<evidence type="ECO:0000256" key="4">
    <source>
        <dbReference type="ARBA" id="ARBA00022723"/>
    </source>
</evidence>
<dbReference type="PANTHER" id="PTHR20854">
    <property type="entry name" value="INOSITOL MONOPHOSPHATASE"/>
    <property type="match status" value="1"/>
</dbReference>
<dbReference type="EC" id="3.1.3.25" evidence="8"/>
<feature type="binding site" evidence="7">
    <location>
        <position position="233"/>
    </location>
    <ligand>
        <name>Mg(2+)</name>
        <dbReference type="ChEBI" id="CHEBI:18420"/>
        <label>1</label>
        <note>catalytic</note>
    </ligand>
</feature>
<evidence type="ECO:0000256" key="1">
    <source>
        <dbReference type="ARBA" id="ARBA00001033"/>
    </source>
</evidence>
<dbReference type="OrthoDB" id="9772456at2"/>
<feature type="binding site" evidence="7">
    <location>
        <position position="98"/>
    </location>
    <ligand>
        <name>Mg(2+)</name>
        <dbReference type="ChEBI" id="CHEBI:18420"/>
        <label>1</label>
        <note>catalytic</note>
    </ligand>
</feature>
<dbReference type="CDD" id="cd01639">
    <property type="entry name" value="IMPase"/>
    <property type="match status" value="1"/>
</dbReference>
<name>A0A3D9UZJ6_9MICO</name>
<evidence type="ECO:0000256" key="7">
    <source>
        <dbReference type="PIRSR" id="PIRSR600760-2"/>
    </source>
</evidence>
<sequence>MSVVNHLPVDVDPADLEHVARHVAVLAGRLIVDERPVDLGVAQTKSSRTDIVTEMDSRSEQLLRAELARLRPDDGVLGEEGTSHSGSSGITWVVDPIDGTVNYLYEIPAYAVSVAACVGDLADPERLVPVAGAVFNPVTRELFHAYAGGGARLSVGEHERRLEVSAQTDPALALLGTGFGYDSAKRARQAALLTDVISQVRDVRRIGSAALDLCSIAAGRLDVYYESGLNPWDRAAGQLIVAEAGGVVRGIDAEPTSDLVVAGPQVLVEQLAAWVLPARTWIDPAREA</sequence>
<dbReference type="AlphaFoldDB" id="A0A3D9UZJ6"/>
<dbReference type="GO" id="GO:0046854">
    <property type="term" value="P:phosphatidylinositol phosphate biosynthetic process"/>
    <property type="evidence" value="ECO:0007669"/>
    <property type="project" value="InterPro"/>
</dbReference>
<reference evidence="9 10" key="1">
    <citation type="submission" date="2018-08" db="EMBL/GenBank/DDBJ databases">
        <title>Sequencing the genomes of 1000 actinobacteria strains.</title>
        <authorList>
            <person name="Klenk H.-P."/>
        </authorList>
    </citation>
    <scope>NUCLEOTIDE SEQUENCE [LARGE SCALE GENOMIC DNA]</scope>
    <source>
        <strain evidence="9 10">DSM 22967</strain>
    </source>
</reference>
<evidence type="ECO:0000256" key="2">
    <source>
        <dbReference type="ARBA" id="ARBA00001946"/>
    </source>
</evidence>
<protein>
    <recommendedName>
        <fullName evidence="8">Inositol-1-monophosphatase</fullName>
        <ecNumber evidence="8">3.1.3.25</ecNumber>
    </recommendedName>
</protein>
<evidence type="ECO:0000256" key="6">
    <source>
        <dbReference type="ARBA" id="ARBA00022842"/>
    </source>
</evidence>
<proteinExistence type="inferred from homology"/>
<keyword evidence="10" id="KW-1185">Reference proteome</keyword>
<dbReference type="PROSITE" id="PS00630">
    <property type="entry name" value="IMP_2"/>
    <property type="match status" value="1"/>
</dbReference>
<dbReference type="PANTHER" id="PTHR20854:SF4">
    <property type="entry name" value="INOSITOL-1-MONOPHOSPHATASE-RELATED"/>
    <property type="match status" value="1"/>
</dbReference>
<evidence type="ECO:0000256" key="5">
    <source>
        <dbReference type="ARBA" id="ARBA00022801"/>
    </source>
</evidence>
<dbReference type="GO" id="GO:0046872">
    <property type="term" value="F:metal ion binding"/>
    <property type="evidence" value="ECO:0007669"/>
    <property type="project" value="UniProtKB-KW"/>
</dbReference>
<evidence type="ECO:0000256" key="8">
    <source>
        <dbReference type="RuleBase" id="RU364068"/>
    </source>
</evidence>
<dbReference type="Proteomes" id="UP000256253">
    <property type="component" value="Unassembled WGS sequence"/>
</dbReference>
<dbReference type="RefSeq" id="WP_115923230.1">
    <property type="nucleotide sequence ID" value="NZ_QTUA01000001.1"/>
</dbReference>
<feature type="binding site" evidence="7">
    <location>
        <position position="79"/>
    </location>
    <ligand>
        <name>Mg(2+)</name>
        <dbReference type="ChEBI" id="CHEBI:18420"/>
        <label>1</label>
        <note>catalytic</note>
    </ligand>
</feature>
<keyword evidence="4 7" id="KW-0479">Metal-binding</keyword>
<dbReference type="InterPro" id="IPR000760">
    <property type="entry name" value="Inositol_monophosphatase-like"/>
</dbReference>
<feature type="binding site" evidence="7">
    <location>
        <position position="95"/>
    </location>
    <ligand>
        <name>Mg(2+)</name>
        <dbReference type="ChEBI" id="CHEBI:18420"/>
        <label>1</label>
        <note>catalytic</note>
    </ligand>
</feature>
<keyword evidence="5 8" id="KW-0378">Hydrolase</keyword>
<comment type="catalytic activity">
    <reaction evidence="1 8">
        <text>a myo-inositol phosphate + H2O = myo-inositol + phosphate</text>
        <dbReference type="Rhea" id="RHEA:24056"/>
        <dbReference type="ChEBI" id="CHEBI:15377"/>
        <dbReference type="ChEBI" id="CHEBI:17268"/>
        <dbReference type="ChEBI" id="CHEBI:43474"/>
        <dbReference type="ChEBI" id="CHEBI:84139"/>
        <dbReference type="EC" id="3.1.3.25"/>
    </reaction>
</comment>
<dbReference type="InterPro" id="IPR020550">
    <property type="entry name" value="Inositol_monophosphatase_CS"/>
</dbReference>
<keyword evidence="6 7" id="KW-0460">Magnesium</keyword>
<dbReference type="InterPro" id="IPR020583">
    <property type="entry name" value="Inositol_monoP_metal-BS"/>
</dbReference>
<dbReference type="GO" id="GO:0006020">
    <property type="term" value="P:inositol metabolic process"/>
    <property type="evidence" value="ECO:0007669"/>
    <property type="project" value="TreeGrafter"/>
</dbReference>
<evidence type="ECO:0000313" key="9">
    <source>
        <dbReference type="EMBL" id="REF31384.1"/>
    </source>
</evidence>
<comment type="caution">
    <text evidence="9">The sequence shown here is derived from an EMBL/GenBank/DDBJ whole genome shotgun (WGS) entry which is preliminary data.</text>
</comment>
<dbReference type="Gene3D" id="3.30.540.10">
    <property type="entry name" value="Fructose-1,6-Bisphosphatase, subunit A, domain 1"/>
    <property type="match status" value="1"/>
</dbReference>